<comment type="caution">
    <text evidence="5">The sequence shown here is derived from an EMBL/GenBank/DDBJ whole genome shotgun (WGS) entry which is preliminary data.</text>
</comment>
<organism evidence="5">
    <name type="scientific">candidate division WWE3 bacterium</name>
    <dbReference type="NCBI Taxonomy" id="2053526"/>
    <lineage>
        <taxon>Bacteria</taxon>
        <taxon>Katanobacteria</taxon>
    </lineage>
</organism>
<sequence length="464" mass="52484">MLRYIFLVILLSFVGGWYLLRLDLDPTFIEGVVGQPVDLIPGPGSRNPVDEILEELLFRPLFTYDREGKIVPDLAESYTTSKNGEIYDITLKKSYWLDGTAITVADVTFTFTREPAFSKITIEQEGGRRVRFVLENPLSSFLDILTKPIAPAHFREIPLDSLGSGDFYITDVEKEGGRISELRLQSKKSGAIKNLVFKFFPDEESLKEAAMQGEVDSVSDVSFSSEYFTLYERPMPNRYFALFFNLGADNPLAKDVKFRAAASKKTPLASGGLVKGPMSGTWAQAKLSFPRFTSKSAKKFKGSISITVPKTNGVANIAKGIASTWEEEFGIDVKVKEVSASQLERVLEERDFEAIILGQEVNRDPDRYNLWHSSQREYPGQNIAGYADPRADRALEEGRATLARSARKIHYTNFQRLFIEDNPVVFLNHPNFNWWVNSKFAGPDLTPIFSPVERFWNFSDWTRN</sequence>
<dbReference type="EMBL" id="DRHH01000006">
    <property type="protein sequence ID" value="HEB13805.1"/>
    <property type="molecule type" value="Genomic_DNA"/>
</dbReference>
<dbReference type="Gene3D" id="3.90.76.10">
    <property type="entry name" value="Dipeptide-binding Protein, Domain 1"/>
    <property type="match status" value="1"/>
</dbReference>
<keyword evidence="3" id="KW-0732">Signal</keyword>
<dbReference type="SUPFAM" id="SSF53850">
    <property type="entry name" value="Periplasmic binding protein-like II"/>
    <property type="match status" value="1"/>
</dbReference>
<dbReference type="PANTHER" id="PTHR30290:SF9">
    <property type="entry name" value="OLIGOPEPTIDE-BINDING PROTEIN APPA"/>
    <property type="match status" value="1"/>
</dbReference>
<dbReference type="InterPro" id="IPR030678">
    <property type="entry name" value="Peptide/Ni-bd"/>
</dbReference>
<name>A0A7C1NSU9_UNCKA</name>
<dbReference type="GO" id="GO:0043190">
    <property type="term" value="C:ATP-binding cassette (ABC) transporter complex"/>
    <property type="evidence" value="ECO:0007669"/>
    <property type="project" value="InterPro"/>
</dbReference>
<dbReference type="GO" id="GO:0015833">
    <property type="term" value="P:peptide transport"/>
    <property type="evidence" value="ECO:0007669"/>
    <property type="project" value="TreeGrafter"/>
</dbReference>
<evidence type="ECO:0000256" key="1">
    <source>
        <dbReference type="ARBA" id="ARBA00005695"/>
    </source>
</evidence>
<dbReference type="Pfam" id="PF00496">
    <property type="entry name" value="SBP_bac_5"/>
    <property type="match status" value="1"/>
</dbReference>
<evidence type="ECO:0000256" key="2">
    <source>
        <dbReference type="ARBA" id="ARBA00022448"/>
    </source>
</evidence>
<dbReference type="CDD" id="cd00995">
    <property type="entry name" value="PBP2_NikA_DppA_OppA_like"/>
    <property type="match status" value="1"/>
</dbReference>
<dbReference type="AlphaFoldDB" id="A0A7C1NSU9"/>
<protein>
    <submittedName>
        <fullName evidence="5">ABC transporter substrate-binding protein</fullName>
    </submittedName>
</protein>
<dbReference type="GO" id="GO:0042597">
    <property type="term" value="C:periplasmic space"/>
    <property type="evidence" value="ECO:0007669"/>
    <property type="project" value="UniProtKB-ARBA"/>
</dbReference>
<evidence type="ECO:0000256" key="3">
    <source>
        <dbReference type="ARBA" id="ARBA00022729"/>
    </source>
</evidence>
<reference evidence="5" key="1">
    <citation type="journal article" date="2020" name="mSystems">
        <title>Genome- and Community-Level Interaction Insights into Carbon Utilization and Element Cycling Functions of Hydrothermarchaeota in Hydrothermal Sediment.</title>
        <authorList>
            <person name="Zhou Z."/>
            <person name="Liu Y."/>
            <person name="Xu W."/>
            <person name="Pan J."/>
            <person name="Luo Z.H."/>
            <person name="Li M."/>
        </authorList>
    </citation>
    <scope>NUCLEOTIDE SEQUENCE [LARGE SCALE GENOMIC DNA]</scope>
    <source>
        <strain evidence="5">HyVt-365</strain>
    </source>
</reference>
<dbReference type="Proteomes" id="UP000885744">
    <property type="component" value="Unassembled WGS sequence"/>
</dbReference>
<dbReference type="PANTHER" id="PTHR30290">
    <property type="entry name" value="PERIPLASMIC BINDING COMPONENT OF ABC TRANSPORTER"/>
    <property type="match status" value="1"/>
</dbReference>
<dbReference type="InterPro" id="IPR000914">
    <property type="entry name" value="SBP_5_dom"/>
</dbReference>
<feature type="domain" description="Solute-binding protein family 5" evidence="4">
    <location>
        <begin position="69"/>
        <end position="262"/>
    </location>
</feature>
<dbReference type="PIRSF" id="PIRSF002741">
    <property type="entry name" value="MppA"/>
    <property type="match status" value="1"/>
</dbReference>
<dbReference type="InterPro" id="IPR039424">
    <property type="entry name" value="SBP_5"/>
</dbReference>
<proteinExistence type="inferred from homology"/>
<dbReference type="Gene3D" id="3.40.190.10">
    <property type="entry name" value="Periplasmic binding protein-like II"/>
    <property type="match status" value="2"/>
</dbReference>
<dbReference type="Gene3D" id="3.10.105.10">
    <property type="entry name" value="Dipeptide-binding Protein, Domain 3"/>
    <property type="match status" value="2"/>
</dbReference>
<accession>A0A7C1NSU9</accession>
<evidence type="ECO:0000259" key="4">
    <source>
        <dbReference type="Pfam" id="PF00496"/>
    </source>
</evidence>
<evidence type="ECO:0000313" key="5">
    <source>
        <dbReference type="EMBL" id="HEB13805.1"/>
    </source>
</evidence>
<comment type="similarity">
    <text evidence="1">Belongs to the bacterial solute-binding protein 5 family.</text>
</comment>
<dbReference type="GO" id="GO:1904680">
    <property type="term" value="F:peptide transmembrane transporter activity"/>
    <property type="evidence" value="ECO:0007669"/>
    <property type="project" value="TreeGrafter"/>
</dbReference>
<gene>
    <name evidence="5" type="ORF">ENI09_00125</name>
</gene>
<keyword evidence="2" id="KW-0813">Transport</keyword>